<feature type="transmembrane region" description="Helical" evidence="1">
    <location>
        <begin position="442"/>
        <end position="462"/>
    </location>
</feature>
<feature type="transmembrane region" description="Helical" evidence="1">
    <location>
        <begin position="63"/>
        <end position="81"/>
    </location>
</feature>
<feature type="transmembrane region" description="Helical" evidence="1">
    <location>
        <begin position="244"/>
        <end position="267"/>
    </location>
</feature>
<organism evidence="2">
    <name type="scientific">uncultured delta proteobacterium</name>
    <dbReference type="NCBI Taxonomy" id="34034"/>
    <lineage>
        <taxon>Bacteria</taxon>
        <taxon>Deltaproteobacteria</taxon>
        <taxon>environmental samples</taxon>
    </lineage>
</organism>
<gene>
    <name evidence="2" type="ORF">KL86DPRO_70083</name>
</gene>
<evidence type="ECO:0000313" key="2">
    <source>
        <dbReference type="EMBL" id="SBW10900.1"/>
    </source>
</evidence>
<feature type="transmembrane region" description="Helical" evidence="1">
    <location>
        <begin position="329"/>
        <end position="354"/>
    </location>
</feature>
<evidence type="ECO:0000256" key="1">
    <source>
        <dbReference type="SAM" id="Phobius"/>
    </source>
</evidence>
<keyword evidence="1" id="KW-0812">Transmembrane</keyword>
<dbReference type="EMBL" id="FLUQ01000007">
    <property type="protein sequence ID" value="SBW10900.1"/>
    <property type="molecule type" value="Genomic_DNA"/>
</dbReference>
<keyword evidence="1" id="KW-1133">Transmembrane helix</keyword>
<feature type="transmembrane region" description="Helical" evidence="1">
    <location>
        <begin position="300"/>
        <end position="317"/>
    </location>
</feature>
<dbReference type="AlphaFoldDB" id="A0A212KGR2"/>
<feature type="transmembrane region" description="Helical" evidence="1">
    <location>
        <begin position="474"/>
        <end position="492"/>
    </location>
</feature>
<reference evidence="2" key="1">
    <citation type="submission" date="2016-04" db="EMBL/GenBank/DDBJ databases">
        <authorList>
            <person name="Evans L.H."/>
            <person name="Alamgir A."/>
            <person name="Owens N."/>
            <person name="Weber N.D."/>
            <person name="Virtaneva K."/>
            <person name="Barbian K."/>
            <person name="Babar A."/>
            <person name="Rosenke K."/>
        </authorList>
    </citation>
    <scope>NUCLEOTIDE SEQUENCE</scope>
    <source>
        <strain evidence="2">86</strain>
    </source>
</reference>
<feature type="transmembrane region" description="Helical" evidence="1">
    <location>
        <begin position="34"/>
        <end position="51"/>
    </location>
</feature>
<protein>
    <recommendedName>
        <fullName evidence="3">Glycosyltransferase RgtA/B/C/D-like domain-containing protein</fullName>
    </recommendedName>
</protein>
<feature type="transmembrane region" description="Helical" evidence="1">
    <location>
        <begin position="186"/>
        <end position="208"/>
    </location>
</feature>
<proteinExistence type="predicted"/>
<evidence type="ECO:0008006" key="3">
    <source>
        <dbReference type="Google" id="ProtNLM"/>
    </source>
</evidence>
<keyword evidence="1" id="KW-0472">Membrane</keyword>
<feature type="transmembrane region" description="Helical" evidence="1">
    <location>
        <begin position="87"/>
        <end position="105"/>
    </location>
</feature>
<name>A0A212KGR2_9DELT</name>
<feature type="transmembrane region" description="Helical" evidence="1">
    <location>
        <begin position="504"/>
        <end position="524"/>
    </location>
</feature>
<feature type="transmembrane region" description="Helical" evidence="1">
    <location>
        <begin position="220"/>
        <end position="238"/>
    </location>
</feature>
<accession>A0A212KGR2</accession>
<feature type="transmembrane region" description="Helical" evidence="1">
    <location>
        <begin position="279"/>
        <end position="294"/>
    </location>
</feature>
<feature type="transmembrane region" description="Helical" evidence="1">
    <location>
        <begin position="410"/>
        <end position="430"/>
    </location>
</feature>
<sequence>MFEFGVLLLFLFSLWALGVAFLRAFGCSEVLDWIAVPLGLCLTVLVHNACYEPLGLAAQTIQCILIVLTGLAVVFLLYKKVFVQKLYIFLSVAAVFCFLALPAWINGEQYYVFRGNYWDHFNYIHMALTVWGNPLDAYPWPASDLSWYAGKDLFLEGRSILLVRPGVSQVLAGLLCSGIPNLHLAVYLYLMALWAVSYSSIYFAWQLILHARKESDIPSLWLRILPPLAVTIGFWGQYVFDINAWSQLASVAPLVAITFLYMAWLAYRLGLSNMDIGRPAYPSLMVLGAGGMVFYPESAGLHACVLGLATILLLVICRQRIRFSRNLCVALLLLPAGMVLLFSPAFSTVMSTAYNQIRGSALNVVDWWQYFDNYWWGLHGAPKKILRALQVVPSVLGMYFITPQYTLPRLIVIPWVAAVALFALAAMHRFSALFRRPSPDEPVLLVFLRMLCISACVPMVYYLASRNFWPLGKALSFVAPYFLFFLLAPLAAKNFWRENSNMRRSWYVLALIILVGHLSFGLIARPVSAIAAQGIGYDARSYPSIQGKKNKKDYRWQLDISSFSPRSNVCIVDQDNPFYHQYIKQKLTYAGIPYYYSEQRKTQQNHGGYTYPPIPKREITDYIVARENTAGVFELHVIPASGWTGDGQ</sequence>